<protein>
    <submittedName>
        <fullName evidence="1">Uncharacterized protein</fullName>
    </submittedName>
</protein>
<comment type="caution">
    <text evidence="1">The sequence shown here is derived from an EMBL/GenBank/DDBJ whole genome shotgun (WGS) entry which is preliminary data.</text>
</comment>
<evidence type="ECO:0000313" key="2">
    <source>
        <dbReference type="Proteomes" id="UP000664940"/>
    </source>
</evidence>
<organism evidence="1 2">
    <name type="scientific">Phyllostomus discolor</name>
    <name type="common">pale spear-nosed bat</name>
    <dbReference type="NCBI Taxonomy" id="89673"/>
    <lineage>
        <taxon>Eukaryota</taxon>
        <taxon>Metazoa</taxon>
        <taxon>Chordata</taxon>
        <taxon>Craniata</taxon>
        <taxon>Vertebrata</taxon>
        <taxon>Euteleostomi</taxon>
        <taxon>Mammalia</taxon>
        <taxon>Eutheria</taxon>
        <taxon>Laurasiatheria</taxon>
        <taxon>Chiroptera</taxon>
        <taxon>Yangochiroptera</taxon>
        <taxon>Phyllostomidae</taxon>
        <taxon>Phyllostominae</taxon>
        <taxon>Phyllostomus</taxon>
    </lineage>
</organism>
<evidence type="ECO:0000313" key="1">
    <source>
        <dbReference type="EMBL" id="KAF6081933.1"/>
    </source>
</evidence>
<proteinExistence type="predicted"/>
<sequence>MGKLRLSVGRLRLSVGRHTQGFTASKSGSQGLNPCLRDTLSFPASQPSSVSGVSVFSRGTPFPHPHVQPIWDEEDLEKQQIRAWVSSPPRVQGPSPWEPSCACRTTPGIDTGGFVPGDPALVVPAAAGDESGRGPNPPSHPVACIA</sequence>
<gene>
    <name evidence="1" type="ORF">HJG60_008910</name>
</gene>
<dbReference type="AlphaFoldDB" id="A0A833YMI8"/>
<name>A0A833YMI8_9CHIR</name>
<reference evidence="1 2" key="1">
    <citation type="journal article" date="2020" name="Nature">
        <title>Six reference-quality genomes reveal evolution of bat adaptations.</title>
        <authorList>
            <person name="Jebb D."/>
            <person name="Huang Z."/>
            <person name="Pippel M."/>
            <person name="Hughes G.M."/>
            <person name="Lavrichenko K."/>
            <person name="Devanna P."/>
            <person name="Winkler S."/>
            <person name="Jermiin L.S."/>
            <person name="Skirmuntt E.C."/>
            <person name="Katzourakis A."/>
            <person name="Burkitt-Gray L."/>
            <person name="Ray D.A."/>
            <person name="Sullivan K.A.M."/>
            <person name="Roscito J.G."/>
            <person name="Kirilenko B.M."/>
            <person name="Davalos L.M."/>
            <person name="Corthals A.P."/>
            <person name="Power M.L."/>
            <person name="Jones G."/>
            <person name="Ransome R.D."/>
            <person name="Dechmann D.K.N."/>
            <person name="Locatelli A.G."/>
            <person name="Puechmaille S.J."/>
            <person name="Fedrigo O."/>
            <person name="Jarvis E.D."/>
            <person name="Hiller M."/>
            <person name="Vernes S.C."/>
            <person name="Myers E.W."/>
            <person name="Teeling E.C."/>
        </authorList>
    </citation>
    <scope>NUCLEOTIDE SEQUENCE [LARGE SCALE GENOMIC DNA]</scope>
    <source>
        <strain evidence="1">Bat1K_MPI-CBG_1</strain>
    </source>
</reference>
<dbReference type="EMBL" id="JABVXQ010000013">
    <property type="protein sequence ID" value="KAF6081933.1"/>
    <property type="molecule type" value="Genomic_DNA"/>
</dbReference>
<dbReference type="Proteomes" id="UP000664940">
    <property type="component" value="Unassembled WGS sequence"/>
</dbReference>
<accession>A0A833YMI8</accession>